<name>A0A127QAM2_9BURK</name>
<dbReference type="EMBL" id="CP013234">
    <property type="protein sequence ID" value="AMP07103.1"/>
    <property type="molecule type" value="Genomic_DNA"/>
</dbReference>
<sequence>MSAQTRAGEIEYYLFCKQPEALAGRQNLVQRNQLRIADHAGGE</sequence>
<reference evidence="1 2" key="1">
    <citation type="submission" date="2015-11" db="EMBL/GenBank/DDBJ databases">
        <title>Exploring the genomic traits of fungus-feeding bacterial genus Collimonas.</title>
        <authorList>
            <person name="Song C."/>
            <person name="Schmidt R."/>
            <person name="de Jager V."/>
            <person name="Krzyzanowska D."/>
            <person name="Jongedijk E."/>
            <person name="Cankar K."/>
            <person name="Beekwilder J."/>
            <person name="van Veen A."/>
            <person name="de Boer W."/>
            <person name="van Veen J.A."/>
            <person name="Garbeva P."/>
        </authorList>
    </citation>
    <scope>NUCLEOTIDE SEQUENCE [LARGE SCALE GENOMIC DNA]</scope>
    <source>
        <strain evidence="1 2">Ter91</strain>
    </source>
</reference>
<dbReference type="KEGG" id="cpra:CPter91_4808"/>
<protein>
    <submittedName>
        <fullName evidence="1">Uncharacterized protein</fullName>
    </submittedName>
</protein>
<organism evidence="1 2">
    <name type="scientific">Collimonas pratensis</name>
    <dbReference type="NCBI Taxonomy" id="279113"/>
    <lineage>
        <taxon>Bacteria</taxon>
        <taxon>Pseudomonadati</taxon>
        <taxon>Pseudomonadota</taxon>
        <taxon>Betaproteobacteria</taxon>
        <taxon>Burkholderiales</taxon>
        <taxon>Oxalobacteraceae</taxon>
        <taxon>Collimonas</taxon>
    </lineage>
</organism>
<accession>A0A127QAM2</accession>
<evidence type="ECO:0000313" key="1">
    <source>
        <dbReference type="EMBL" id="AMP07103.1"/>
    </source>
</evidence>
<gene>
    <name evidence="1" type="ORF">CPter91_4808</name>
</gene>
<proteinExistence type="predicted"/>
<dbReference type="AlphaFoldDB" id="A0A127QAM2"/>
<dbReference type="STRING" id="279113.CPter91_4808"/>
<dbReference type="PATRIC" id="fig|279113.9.peg.4768"/>
<dbReference type="Proteomes" id="UP000074561">
    <property type="component" value="Chromosome"/>
</dbReference>
<evidence type="ECO:0000313" key="2">
    <source>
        <dbReference type="Proteomes" id="UP000074561"/>
    </source>
</evidence>